<organism evidence="2 3">
    <name type="scientific">Effrenium voratum</name>
    <dbReference type="NCBI Taxonomy" id="2562239"/>
    <lineage>
        <taxon>Eukaryota</taxon>
        <taxon>Sar</taxon>
        <taxon>Alveolata</taxon>
        <taxon>Dinophyceae</taxon>
        <taxon>Suessiales</taxon>
        <taxon>Symbiodiniaceae</taxon>
        <taxon>Effrenium</taxon>
    </lineage>
</organism>
<sequence>MSGPGRDKNVWGYSSNGQDADEFNAAEADKGFGPPSAQELASKAPGAGRAQADMAGYAQQRWTPMNGVPVPAVPPGLDSHMAPAASRMPGMKQSSAQSAAAALQMFEAKGVTVPSRVQAEEAAMATRNRLLTQEYAAQKALPHRQKAEESAKQTASRLQKTRLSSISWRR</sequence>
<feature type="compositionally biased region" description="Polar residues" evidence="1">
    <location>
        <begin position="152"/>
        <end position="170"/>
    </location>
</feature>
<protein>
    <submittedName>
        <fullName evidence="2">Uncharacterized protein</fullName>
    </submittedName>
</protein>
<proteinExistence type="predicted"/>
<feature type="region of interest" description="Disordered" evidence="1">
    <location>
        <begin position="66"/>
        <end position="96"/>
    </location>
</feature>
<keyword evidence="3" id="KW-1185">Reference proteome</keyword>
<dbReference type="AlphaFoldDB" id="A0AA36IWR2"/>
<dbReference type="Proteomes" id="UP001178507">
    <property type="component" value="Unassembled WGS sequence"/>
</dbReference>
<evidence type="ECO:0000313" key="2">
    <source>
        <dbReference type="EMBL" id="CAJ1395051.1"/>
    </source>
</evidence>
<comment type="caution">
    <text evidence="2">The sequence shown here is derived from an EMBL/GenBank/DDBJ whole genome shotgun (WGS) entry which is preliminary data.</text>
</comment>
<feature type="region of interest" description="Disordered" evidence="1">
    <location>
        <begin position="1"/>
        <end position="53"/>
    </location>
</feature>
<evidence type="ECO:0000313" key="3">
    <source>
        <dbReference type="Proteomes" id="UP001178507"/>
    </source>
</evidence>
<gene>
    <name evidence="2" type="ORF">EVOR1521_LOCUS19574</name>
</gene>
<reference evidence="2" key="1">
    <citation type="submission" date="2023-08" db="EMBL/GenBank/DDBJ databases">
        <authorList>
            <person name="Chen Y."/>
            <person name="Shah S."/>
            <person name="Dougan E. K."/>
            <person name="Thang M."/>
            <person name="Chan C."/>
        </authorList>
    </citation>
    <scope>NUCLEOTIDE SEQUENCE</scope>
</reference>
<dbReference type="EMBL" id="CAUJNA010003035">
    <property type="protein sequence ID" value="CAJ1395051.1"/>
    <property type="molecule type" value="Genomic_DNA"/>
</dbReference>
<name>A0AA36IWR2_9DINO</name>
<accession>A0AA36IWR2</accession>
<feature type="region of interest" description="Disordered" evidence="1">
    <location>
        <begin position="136"/>
        <end position="170"/>
    </location>
</feature>
<evidence type="ECO:0000256" key="1">
    <source>
        <dbReference type="SAM" id="MobiDB-lite"/>
    </source>
</evidence>